<keyword evidence="2" id="KW-0802">TPR repeat</keyword>
<dbReference type="EMBL" id="MU002274">
    <property type="protein sequence ID" value="KAF2787843.1"/>
    <property type="molecule type" value="Genomic_DNA"/>
</dbReference>
<accession>A0A6A6WV97</accession>
<dbReference type="PANTHER" id="PTHR45641:SF19">
    <property type="entry name" value="NEPHROCYSTIN-3"/>
    <property type="match status" value="1"/>
</dbReference>
<feature type="non-terminal residue" evidence="3">
    <location>
        <position position="1"/>
    </location>
</feature>
<gene>
    <name evidence="3" type="ORF">K505DRAFT_256829</name>
</gene>
<evidence type="ECO:0000256" key="2">
    <source>
        <dbReference type="ARBA" id="ARBA00022803"/>
    </source>
</evidence>
<organism evidence="3 4">
    <name type="scientific">Melanomma pulvis-pyrius CBS 109.77</name>
    <dbReference type="NCBI Taxonomy" id="1314802"/>
    <lineage>
        <taxon>Eukaryota</taxon>
        <taxon>Fungi</taxon>
        <taxon>Dikarya</taxon>
        <taxon>Ascomycota</taxon>
        <taxon>Pezizomycotina</taxon>
        <taxon>Dothideomycetes</taxon>
        <taxon>Pleosporomycetidae</taxon>
        <taxon>Pleosporales</taxon>
        <taxon>Melanommataceae</taxon>
        <taxon>Melanomma</taxon>
    </lineage>
</organism>
<sequence length="109" mass="12413">TVNNLGILYKNQGKLAKAEEMYKRALWGYEEAIGYKNIDTYRPALNTIKNIGVLYTIQGKYSEAEEMLSRALLGFETLLGPSGDDCQHVRNNIDRMKGKVLGFVQFHIR</sequence>
<protein>
    <submittedName>
        <fullName evidence="3">Uncharacterized protein</fullName>
    </submittedName>
</protein>
<dbReference type="AlphaFoldDB" id="A0A6A6WV97"/>
<evidence type="ECO:0000256" key="1">
    <source>
        <dbReference type="ARBA" id="ARBA00022737"/>
    </source>
</evidence>
<dbReference type="Pfam" id="PF13424">
    <property type="entry name" value="TPR_12"/>
    <property type="match status" value="1"/>
</dbReference>
<evidence type="ECO:0000313" key="4">
    <source>
        <dbReference type="Proteomes" id="UP000799757"/>
    </source>
</evidence>
<reference evidence="3" key="1">
    <citation type="journal article" date="2020" name="Stud. Mycol.">
        <title>101 Dothideomycetes genomes: a test case for predicting lifestyles and emergence of pathogens.</title>
        <authorList>
            <person name="Haridas S."/>
            <person name="Albert R."/>
            <person name="Binder M."/>
            <person name="Bloem J."/>
            <person name="Labutti K."/>
            <person name="Salamov A."/>
            <person name="Andreopoulos B."/>
            <person name="Baker S."/>
            <person name="Barry K."/>
            <person name="Bills G."/>
            <person name="Bluhm B."/>
            <person name="Cannon C."/>
            <person name="Castanera R."/>
            <person name="Culley D."/>
            <person name="Daum C."/>
            <person name="Ezra D."/>
            <person name="Gonzalez J."/>
            <person name="Henrissat B."/>
            <person name="Kuo A."/>
            <person name="Liang C."/>
            <person name="Lipzen A."/>
            <person name="Lutzoni F."/>
            <person name="Magnuson J."/>
            <person name="Mondo S."/>
            <person name="Nolan M."/>
            <person name="Ohm R."/>
            <person name="Pangilinan J."/>
            <person name="Park H.-J."/>
            <person name="Ramirez L."/>
            <person name="Alfaro M."/>
            <person name="Sun H."/>
            <person name="Tritt A."/>
            <person name="Yoshinaga Y."/>
            <person name="Zwiers L.-H."/>
            <person name="Turgeon B."/>
            <person name="Goodwin S."/>
            <person name="Spatafora J."/>
            <person name="Crous P."/>
            <person name="Grigoriev I."/>
        </authorList>
    </citation>
    <scope>NUCLEOTIDE SEQUENCE</scope>
    <source>
        <strain evidence="3">CBS 109.77</strain>
    </source>
</reference>
<dbReference type="Proteomes" id="UP000799757">
    <property type="component" value="Unassembled WGS sequence"/>
</dbReference>
<dbReference type="PANTHER" id="PTHR45641">
    <property type="entry name" value="TETRATRICOPEPTIDE REPEAT PROTEIN (AFU_ORTHOLOGUE AFUA_6G03870)"/>
    <property type="match status" value="1"/>
</dbReference>
<proteinExistence type="predicted"/>
<name>A0A6A6WV97_9PLEO</name>
<dbReference type="Gene3D" id="1.25.40.10">
    <property type="entry name" value="Tetratricopeptide repeat domain"/>
    <property type="match status" value="1"/>
</dbReference>
<dbReference type="SUPFAM" id="SSF48452">
    <property type="entry name" value="TPR-like"/>
    <property type="match status" value="1"/>
</dbReference>
<keyword evidence="1" id="KW-0677">Repeat</keyword>
<evidence type="ECO:0000313" key="3">
    <source>
        <dbReference type="EMBL" id="KAF2787843.1"/>
    </source>
</evidence>
<keyword evidence="4" id="KW-1185">Reference proteome</keyword>
<dbReference type="OrthoDB" id="626167at2759"/>
<dbReference type="InterPro" id="IPR011990">
    <property type="entry name" value="TPR-like_helical_dom_sf"/>
</dbReference>